<evidence type="ECO:0000313" key="2">
    <source>
        <dbReference type="Proteomes" id="UP001195965"/>
    </source>
</evidence>
<protein>
    <submittedName>
        <fullName evidence="1">GFA family protein</fullName>
    </submittedName>
</protein>
<name>A0ACD5HGC1_9PROT</name>
<dbReference type="EMBL" id="CP127526">
    <property type="protein sequence ID" value="XRI73657.1"/>
    <property type="molecule type" value="Genomic_DNA"/>
</dbReference>
<keyword evidence="2" id="KW-1185">Reference proteome</keyword>
<evidence type="ECO:0000313" key="1">
    <source>
        <dbReference type="EMBL" id="XRI73657.1"/>
    </source>
</evidence>
<accession>A0ACD5HGC1</accession>
<dbReference type="Proteomes" id="UP001195965">
    <property type="component" value="Chromosome"/>
</dbReference>
<organism evidence="1 2">
    <name type="scientific">Acidithiobacillus montserratensis</name>
    <dbReference type="NCBI Taxonomy" id="2729135"/>
    <lineage>
        <taxon>Bacteria</taxon>
        <taxon>Pseudomonadati</taxon>
        <taxon>Pseudomonadota</taxon>
        <taxon>Acidithiobacillia</taxon>
        <taxon>Acidithiobacillales</taxon>
        <taxon>Acidithiobacillaceae</taxon>
        <taxon>Acidithiobacillus</taxon>
    </lineage>
</organism>
<proteinExistence type="predicted"/>
<sequence length="137" mass="14942">MIAKYSGQCLCGQIRYSVDIEPVFTGNCHCKDCQRSSGSAFIPAMIFPEKEVVVSGEVKYFTSQADSGNMHKRGFCPNCGSQLFAQFSHMPGMLGIKAGTLNDASNYLPKLDFHVDSAAPWDVMNPELPKKQGAAQN</sequence>
<reference evidence="1 2" key="1">
    <citation type="journal article" date="2021" name="ISME J.">
        <title>Genomic evolution of the class Acidithiobacillia: deep-branching Proteobacteria living in extreme acidic conditions.</title>
        <authorList>
            <person name="Moya-Beltran A."/>
            <person name="Beard S."/>
            <person name="Rojas-Villalobos C."/>
            <person name="Issotta F."/>
            <person name="Gallardo Y."/>
            <person name="Ulloa R."/>
            <person name="Giaveno A."/>
            <person name="Degli Esposti M."/>
            <person name="Johnson D.B."/>
            <person name="Quatrini R."/>
        </authorList>
    </citation>
    <scope>NUCLEOTIDE SEQUENCE [LARGE SCALE GENOMIC DNA]</scope>
    <source>
        <strain evidence="1 2">GG1-14</strain>
    </source>
</reference>
<gene>
    <name evidence="1" type="ORF">HHS34_000270</name>
</gene>